<dbReference type="Proteomes" id="UP000295398">
    <property type="component" value="Segment"/>
</dbReference>
<proteinExistence type="predicted"/>
<dbReference type="EMBL" id="MK514282">
    <property type="protein sequence ID" value="QBP07438.1"/>
    <property type="molecule type" value="Genomic_DNA"/>
</dbReference>
<name>A0A482IFB7_9CAUD</name>
<evidence type="ECO:0000313" key="2">
    <source>
        <dbReference type="Proteomes" id="UP000295398"/>
    </source>
</evidence>
<organism evidence="1 2">
    <name type="scientific">Erwinia phage Derbicus</name>
    <dbReference type="NCBI Taxonomy" id="2530027"/>
    <lineage>
        <taxon>Viruses</taxon>
        <taxon>Duplodnaviria</taxon>
        <taxon>Heunggongvirae</taxon>
        <taxon>Uroviricota</taxon>
        <taxon>Caudoviricetes</taxon>
        <taxon>Chimalliviridae</taxon>
        <taxon>Derbicusvirus</taxon>
        <taxon>Derbicusvirus derbicus</taxon>
    </lineage>
</organism>
<evidence type="ECO:0000313" key="1">
    <source>
        <dbReference type="EMBL" id="QBP07438.1"/>
    </source>
</evidence>
<keyword evidence="2" id="KW-1185">Reference proteome</keyword>
<gene>
    <name evidence="1" type="ORF">DERBICUS_12</name>
</gene>
<accession>A0A482IFB7</accession>
<protein>
    <submittedName>
        <fullName evidence="1">Uncharacterized protein</fullName>
    </submittedName>
</protein>
<sequence>MMVKLTHRVIYFDLSPVYQALRAPMTKAGGDSVDFYLSIGEYDHLVRQIVLLELLTRTGHITFCSAQLALKRYARDMDFILCFPQAFNLLESELGNSRDVFHAVEDAIPVPINPYTMMEPVTGPIWAFITGA</sequence>
<reference evidence="1 2" key="1">
    <citation type="submission" date="2019-02" db="EMBL/GenBank/DDBJ databases">
        <authorList>
            <person name="Webb C.J."/>
            <person name="Sharma R."/>
            <person name="Berg J.A."/>
            <person name="Payne A.M."/>
            <person name="Fajardo C.P."/>
            <person name="Breakwell D.P."/>
            <person name="Hope S."/>
            <person name="Grose J.H."/>
        </authorList>
    </citation>
    <scope>NUCLEOTIDE SEQUENCE [LARGE SCALE GENOMIC DNA]</scope>
</reference>